<dbReference type="EMBL" id="BSFP01000005">
    <property type="protein sequence ID" value="GLK99873.1"/>
    <property type="molecule type" value="Genomic_DNA"/>
</dbReference>
<dbReference type="InterPro" id="IPR000835">
    <property type="entry name" value="HTH_MarR-typ"/>
</dbReference>
<proteinExistence type="predicted"/>
<evidence type="ECO:0000259" key="1">
    <source>
        <dbReference type="PROSITE" id="PS50995"/>
    </source>
</evidence>
<dbReference type="SMART" id="SM00347">
    <property type="entry name" value="HTH_MARR"/>
    <property type="match status" value="1"/>
</dbReference>
<feature type="domain" description="HTH marR-type" evidence="1">
    <location>
        <begin position="14"/>
        <end position="155"/>
    </location>
</feature>
<dbReference type="GO" id="GO:0006950">
    <property type="term" value="P:response to stress"/>
    <property type="evidence" value="ECO:0007669"/>
    <property type="project" value="TreeGrafter"/>
</dbReference>
<reference evidence="2" key="1">
    <citation type="journal article" date="2014" name="Int. J. Syst. Evol. Microbiol.">
        <title>Complete genome sequence of Corynebacterium casei LMG S-19264T (=DSM 44701T), isolated from a smear-ripened cheese.</title>
        <authorList>
            <consortium name="US DOE Joint Genome Institute (JGI-PGF)"/>
            <person name="Walter F."/>
            <person name="Albersmeier A."/>
            <person name="Kalinowski J."/>
            <person name="Ruckert C."/>
        </authorList>
    </citation>
    <scope>NUCLEOTIDE SEQUENCE</scope>
    <source>
        <strain evidence="2">VKM Ac-1321</strain>
    </source>
</reference>
<keyword evidence="3" id="KW-1185">Reference proteome</keyword>
<comment type="caution">
    <text evidence="2">The sequence shown here is derived from an EMBL/GenBank/DDBJ whole genome shotgun (WGS) entry which is preliminary data.</text>
</comment>
<dbReference type="SUPFAM" id="SSF46785">
    <property type="entry name" value="Winged helix' DNA-binding domain"/>
    <property type="match status" value="1"/>
</dbReference>
<protein>
    <recommendedName>
        <fullName evidence="1">HTH marR-type domain-containing protein</fullName>
    </recommendedName>
</protein>
<dbReference type="GO" id="GO:0003700">
    <property type="term" value="F:DNA-binding transcription factor activity"/>
    <property type="evidence" value="ECO:0007669"/>
    <property type="project" value="InterPro"/>
</dbReference>
<accession>A0A9W6KHZ6</accession>
<dbReference type="Pfam" id="PF01047">
    <property type="entry name" value="MarR"/>
    <property type="match status" value="1"/>
</dbReference>
<dbReference type="RefSeq" id="WP_261959768.1">
    <property type="nucleotide sequence ID" value="NZ_BAAAXA010000001.1"/>
</dbReference>
<dbReference type="PANTHER" id="PTHR33164">
    <property type="entry name" value="TRANSCRIPTIONAL REGULATOR, MARR FAMILY"/>
    <property type="match status" value="1"/>
</dbReference>
<dbReference type="Gene3D" id="1.10.10.10">
    <property type="entry name" value="Winged helix-like DNA-binding domain superfamily/Winged helix DNA-binding domain"/>
    <property type="match status" value="1"/>
</dbReference>
<evidence type="ECO:0000313" key="3">
    <source>
        <dbReference type="Proteomes" id="UP001143480"/>
    </source>
</evidence>
<sequence>MPRTARASDSGVTAAEAVEALFAASRALVAIAARSLADVDPDVTLPQYRALVVLAARGPQRVADISAELQVAASTGTRMCDRLVRKGLARRSRPASDRRVVRLTLTAAGWRLVQRVSEQRREQLAGIVAATGGGWHPSVAPALRAFTAAAGEVPESEWWLGYPSMDDTERPPEG</sequence>
<dbReference type="InterPro" id="IPR039422">
    <property type="entry name" value="MarR/SlyA-like"/>
</dbReference>
<dbReference type="Proteomes" id="UP001143480">
    <property type="component" value="Unassembled WGS sequence"/>
</dbReference>
<gene>
    <name evidence="2" type="ORF">GCM10017581_016140</name>
</gene>
<dbReference type="InterPro" id="IPR036390">
    <property type="entry name" value="WH_DNA-bd_sf"/>
</dbReference>
<dbReference type="PROSITE" id="PS50995">
    <property type="entry name" value="HTH_MARR_2"/>
    <property type="match status" value="1"/>
</dbReference>
<dbReference type="AlphaFoldDB" id="A0A9W6KHZ6"/>
<name>A0A9W6KHZ6_9ACTN</name>
<dbReference type="PRINTS" id="PR00598">
    <property type="entry name" value="HTHMARR"/>
</dbReference>
<organism evidence="2 3">
    <name type="scientific">Dactylosporangium matsuzakiense</name>
    <dbReference type="NCBI Taxonomy" id="53360"/>
    <lineage>
        <taxon>Bacteria</taxon>
        <taxon>Bacillati</taxon>
        <taxon>Actinomycetota</taxon>
        <taxon>Actinomycetes</taxon>
        <taxon>Micromonosporales</taxon>
        <taxon>Micromonosporaceae</taxon>
        <taxon>Dactylosporangium</taxon>
    </lineage>
</organism>
<evidence type="ECO:0000313" key="2">
    <source>
        <dbReference type="EMBL" id="GLK99873.1"/>
    </source>
</evidence>
<dbReference type="InterPro" id="IPR036388">
    <property type="entry name" value="WH-like_DNA-bd_sf"/>
</dbReference>
<reference evidence="2" key="2">
    <citation type="submission" date="2023-01" db="EMBL/GenBank/DDBJ databases">
        <authorList>
            <person name="Sun Q."/>
            <person name="Evtushenko L."/>
        </authorList>
    </citation>
    <scope>NUCLEOTIDE SEQUENCE</scope>
    <source>
        <strain evidence="2">VKM Ac-1321</strain>
    </source>
</reference>
<dbReference type="PANTHER" id="PTHR33164:SF94">
    <property type="entry name" value="TRANSCRIPTIONAL REGULATORY PROTEIN-RELATED"/>
    <property type="match status" value="1"/>
</dbReference>